<proteinExistence type="inferred from homology"/>
<dbReference type="EMBL" id="JARVKF010000392">
    <property type="protein sequence ID" value="KAK9418240.1"/>
    <property type="molecule type" value="Genomic_DNA"/>
</dbReference>
<dbReference type="InterPro" id="IPR050121">
    <property type="entry name" value="Cytochrome_P450_monoxygenase"/>
</dbReference>
<evidence type="ECO:0000256" key="3">
    <source>
        <dbReference type="ARBA" id="ARBA00022617"/>
    </source>
</evidence>
<gene>
    <name evidence="6" type="ORF">SUNI508_08201</name>
</gene>
<dbReference type="PRINTS" id="PR00463">
    <property type="entry name" value="EP450I"/>
</dbReference>
<keyword evidence="7" id="KW-1185">Reference proteome</keyword>
<dbReference type="InterPro" id="IPR036396">
    <property type="entry name" value="Cyt_P450_sf"/>
</dbReference>
<keyword evidence="5" id="KW-0408">Iron</keyword>
<evidence type="ECO:0000256" key="5">
    <source>
        <dbReference type="ARBA" id="ARBA00023004"/>
    </source>
</evidence>
<comment type="caution">
    <text evidence="6">The sequence shown here is derived from an EMBL/GenBank/DDBJ whole genome shotgun (WGS) entry which is preliminary data.</text>
</comment>
<dbReference type="InterPro" id="IPR002401">
    <property type="entry name" value="Cyt_P450_E_grp-I"/>
</dbReference>
<dbReference type="Proteomes" id="UP001408356">
    <property type="component" value="Unassembled WGS sequence"/>
</dbReference>
<reference evidence="6 7" key="1">
    <citation type="journal article" date="2024" name="J. Plant Pathol.">
        <title>Sequence and assembly of the genome of Seiridium unicorne, isolate CBS 538.82, causal agent of cypress canker disease.</title>
        <authorList>
            <person name="Scali E."/>
            <person name="Rocca G.D."/>
            <person name="Danti R."/>
            <person name="Garbelotto M."/>
            <person name="Barberini S."/>
            <person name="Baroncelli R."/>
            <person name="Emiliani G."/>
        </authorList>
    </citation>
    <scope>NUCLEOTIDE SEQUENCE [LARGE SCALE GENOMIC DNA]</scope>
    <source>
        <strain evidence="6 7">BM-138-508</strain>
    </source>
</reference>
<dbReference type="Gene3D" id="1.10.630.10">
    <property type="entry name" value="Cytochrome P450"/>
    <property type="match status" value="1"/>
</dbReference>
<dbReference type="CDD" id="cd11060">
    <property type="entry name" value="CYP57A1-like"/>
    <property type="match status" value="1"/>
</dbReference>
<dbReference type="PANTHER" id="PTHR24305">
    <property type="entry name" value="CYTOCHROME P450"/>
    <property type="match status" value="1"/>
</dbReference>
<dbReference type="Pfam" id="PF00067">
    <property type="entry name" value="p450"/>
    <property type="match status" value="1"/>
</dbReference>
<dbReference type="InterPro" id="IPR001128">
    <property type="entry name" value="Cyt_P450"/>
</dbReference>
<evidence type="ECO:0000256" key="1">
    <source>
        <dbReference type="ARBA" id="ARBA00001971"/>
    </source>
</evidence>
<accession>A0ABR2UUB1</accession>
<evidence type="ECO:0008006" key="8">
    <source>
        <dbReference type="Google" id="ProtNLM"/>
    </source>
</evidence>
<dbReference type="SUPFAM" id="SSF48264">
    <property type="entry name" value="Cytochrome P450"/>
    <property type="match status" value="1"/>
</dbReference>
<comment type="cofactor">
    <cofactor evidence="1">
        <name>heme</name>
        <dbReference type="ChEBI" id="CHEBI:30413"/>
    </cofactor>
</comment>
<sequence length="496" mass="56128">MFIIPAGWEWVTKWSSIGIEVAVLVLSTVTYRRYFSPLTGVPGPFIASFSRLWHILRLLEGNQNTAMIALHDKHGHFVRISHNEVSISHPDSIRRILLAPLHKGSWYSIIAFPDARYQNPMSTTDPKKKIERSKPLAAGYSIANLLQSEAAIDYNIQLLCGWLDKHSDRNDPVDLGQYFAFITNDNVGEVVFSKSFGFLRYGRDIGNTIRNSLAHNAYVAIMGFLRWIHTVFIGNAFVTWLGIIPYGHIIDTAMHNIQERQENQDARFDLMGHWMKALAENPERMSIRDVHSAVFNNIAAGADTVASALQSFVYHMIRHPDAWQRAREEVLTADVAGGDHVISFSDTQKLVYLQACITESLRIFSPVPMGLPRVVGPEGLSIGDHSFPKGTTVSINPHVIHASKEVWGSSAREFEPERWISDDSSKLQKYWIPFGAGYASCPGQNIARIQLSKIAATLVRDYDIRQQNPKQDWTYKAYFTVVPYDWPVFVKKRANM</sequence>
<comment type="similarity">
    <text evidence="2">Belongs to the cytochrome P450 family.</text>
</comment>
<dbReference type="PANTHER" id="PTHR24305:SF232">
    <property type="entry name" value="P450, PUTATIVE (EUROFUNG)-RELATED"/>
    <property type="match status" value="1"/>
</dbReference>
<evidence type="ECO:0000313" key="6">
    <source>
        <dbReference type="EMBL" id="KAK9418240.1"/>
    </source>
</evidence>
<organism evidence="6 7">
    <name type="scientific">Seiridium unicorne</name>
    <dbReference type="NCBI Taxonomy" id="138068"/>
    <lineage>
        <taxon>Eukaryota</taxon>
        <taxon>Fungi</taxon>
        <taxon>Dikarya</taxon>
        <taxon>Ascomycota</taxon>
        <taxon>Pezizomycotina</taxon>
        <taxon>Sordariomycetes</taxon>
        <taxon>Xylariomycetidae</taxon>
        <taxon>Amphisphaeriales</taxon>
        <taxon>Sporocadaceae</taxon>
        <taxon>Seiridium</taxon>
    </lineage>
</organism>
<keyword evidence="3" id="KW-0349">Heme</keyword>
<protein>
    <recommendedName>
        <fullName evidence="8">Cytochrome P450</fullName>
    </recommendedName>
</protein>
<evidence type="ECO:0000313" key="7">
    <source>
        <dbReference type="Proteomes" id="UP001408356"/>
    </source>
</evidence>
<evidence type="ECO:0000256" key="2">
    <source>
        <dbReference type="ARBA" id="ARBA00010617"/>
    </source>
</evidence>
<keyword evidence="4" id="KW-0479">Metal-binding</keyword>
<evidence type="ECO:0000256" key="4">
    <source>
        <dbReference type="ARBA" id="ARBA00022723"/>
    </source>
</evidence>
<name>A0ABR2UUB1_9PEZI</name>
<dbReference type="PRINTS" id="PR00385">
    <property type="entry name" value="P450"/>
</dbReference>